<sequence length="1198" mass="139633">MISNSFQDKQDKDLFFDISIPKQRVLDTMVSAEIRDAALEEPIVLNVGFYDPFSIFQGGFRSDFEKFVRLPSFYWKDNHDYLRVLKNVNFKFSEEIPHSKKNTDISYLRLMFISCQSIEDYRAKVRPLILQWLESIRLTDPKIPYFIFFFENTELRTTADKYLKTNLFNKVKLDFDHKEFVVDNIFKIKSIYQSSTDKTECWKLINTSVKTLLSSSINLQLSSYKDDFIKTARVFQGLNQKQDALSCYSKLFNSYPFIKRQDFDLVSLKEIEDIFNGNTQISISNVSSKFLCKFQYYKYQETILLAPHLADIVYMKNICRLAQTLLSFLNSLEMCFKRNEISFLLINMFLNNSQLKKILDKHISTNDELINCIGNLKLLQRNELVALGISKDYYVKGSMSIIDVQFSNIKYTIMDNNLNQILSSEKVFIDKIIELTRELIELYNQSSFSLNKVASLSTELALIMYYSSDDYESSYDQLFKSYDFFFSNSWKYIGVALLEVYIENLDKLIGVHGIDVVYQLLSSYVTLAVNKSSKFDDEKFKSLCSQLEKNVTYKTKDMLEILNISSVYCDNVDIYKIDIKFKSKLFSKVDKIKLSMRNRNNETIQFFCDDVKIKNSNTLTLSCYKLSFDTFKATNISMIVGKFEIIQPLNNTIHITSIDSFYDPETNAMKHNTKAYIRVPPVRYLHSDRLLFEAKVGSNNISTIEFVFMKTDPDKLVTDAECEMYLKTSNSEITELDFEIKELEKKVIFFIKDSTIFNFGDTVSLYIPYFFPPDVSNTILDLSYSFHFKSIYDDDNQFLCSQKYTSQIESSLPLAVSTDEIFRSSYSSDITEQVKPSFSLLSQYSINSVSGDNPVRVQSVVLSSKKSTVETWKSPKNLVAFVDQGSSFFFKVSDFADNDVLLTISYNSVKNEIVEFLNLKFTEYLKEKESLSINKRDFFAFISAAYKIWENLPYKLNFYALTNKVFLLDFTLLIIERYIKYIDKRKQVYFKDHVQKFIESLSTLEMNEELKESILLDIKQELCIVVSLPTINMVNVVEYQFDKVLQYLVCEPIDVKLTLDVHMLGYTSNEIEEFDTTITSEKHVRFKTKEDGEETILERSLPEFINLDLVFNDYDQKWIISGVKNLEAKIDVKEAIKNNGMRFQYDLTFVPLKPGKLQLPGIEVKNQSTKDLMMELDYKNTAESLLIVSELNKIIHSF</sequence>
<dbReference type="Pfam" id="PF12584">
    <property type="entry name" value="TRAPPC10"/>
    <property type="match status" value="1"/>
</dbReference>
<evidence type="ECO:0008006" key="9">
    <source>
        <dbReference type="Google" id="ProtNLM"/>
    </source>
</evidence>
<dbReference type="InterPro" id="IPR056913">
    <property type="entry name" value="TRAPPC10/Trs130_N"/>
</dbReference>
<feature type="domain" description="TRAPPC10/Trs130 N-terminal" evidence="5">
    <location>
        <begin position="97"/>
        <end position="228"/>
    </location>
</feature>
<evidence type="ECO:0000313" key="7">
    <source>
        <dbReference type="EMBL" id="KAG0687321.1"/>
    </source>
</evidence>
<keyword evidence="8" id="KW-1185">Reference proteome</keyword>
<dbReference type="Pfam" id="PF24967">
    <property type="entry name" value="NTS_TR130"/>
    <property type="match status" value="1"/>
</dbReference>
<keyword evidence="3" id="KW-0333">Golgi apparatus</keyword>
<feature type="domain" description="TRAPPC10/Trs130 C-terminal" evidence="4">
    <location>
        <begin position="1094"/>
        <end position="1175"/>
    </location>
</feature>
<reference evidence="7" key="1">
    <citation type="submission" date="2020-11" db="EMBL/GenBank/DDBJ databases">
        <title>Kefir isolates.</title>
        <authorList>
            <person name="Marcisauskas S."/>
            <person name="Kim Y."/>
            <person name="Blasche S."/>
        </authorList>
    </citation>
    <scope>NUCLEOTIDE SEQUENCE</scope>
    <source>
        <strain evidence="7">Olga-1</strain>
    </source>
</reference>
<dbReference type="EMBL" id="PUHW01000279">
    <property type="protein sequence ID" value="KAG0687321.1"/>
    <property type="molecule type" value="Genomic_DNA"/>
</dbReference>
<gene>
    <name evidence="7" type="ORF">C6P40_002506</name>
</gene>
<feature type="domain" description="Trs130 NTS" evidence="6">
    <location>
        <begin position="321"/>
        <end position="516"/>
    </location>
</feature>
<protein>
    <recommendedName>
        <fullName evidence="9">Trafficking protein particle complex subunit 11 domain-containing protein</fullName>
    </recommendedName>
</protein>
<comment type="caution">
    <text evidence="7">The sequence shown here is derived from an EMBL/GenBank/DDBJ whole genome shotgun (WGS) entry which is preliminary data.</text>
</comment>
<evidence type="ECO:0000259" key="6">
    <source>
        <dbReference type="Pfam" id="PF24967"/>
    </source>
</evidence>
<dbReference type="Pfam" id="PF23036">
    <property type="entry name" value="TRAPPC10_1st"/>
    <property type="match status" value="1"/>
</dbReference>
<evidence type="ECO:0000313" key="8">
    <source>
        <dbReference type="Proteomes" id="UP000697127"/>
    </source>
</evidence>
<accession>A0A9P6WHM9</accession>
<proteinExistence type="predicted"/>
<keyword evidence="2" id="KW-0813">Transport</keyword>
<dbReference type="AlphaFoldDB" id="A0A9P6WHM9"/>
<dbReference type="InterPro" id="IPR056916">
    <property type="entry name" value="NTS_TR130"/>
</dbReference>
<organism evidence="7 8">
    <name type="scientific">Pichia californica</name>
    <dbReference type="NCBI Taxonomy" id="460514"/>
    <lineage>
        <taxon>Eukaryota</taxon>
        <taxon>Fungi</taxon>
        <taxon>Dikarya</taxon>
        <taxon>Ascomycota</taxon>
        <taxon>Saccharomycotina</taxon>
        <taxon>Pichiomycetes</taxon>
        <taxon>Pichiales</taxon>
        <taxon>Pichiaceae</taxon>
        <taxon>Pichia</taxon>
    </lineage>
</organism>
<dbReference type="InterPro" id="IPR045126">
    <property type="entry name" value="TRAPPC10/Trs130"/>
</dbReference>
<dbReference type="GO" id="GO:0034498">
    <property type="term" value="P:early endosome to Golgi transport"/>
    <property type="evidence" value="ECO:0007669"/>
    <property type="project" value="TreeGrafter"/>
</dbReference>
<comment type="subcellular location">
    <subcellularLocation>
        <location evidence="1">Golgi apparatus</location>
    </subcellularLocation>
</comment>
<dbReference type="PANTHER" id="PTHR13251:SF3">
    <property type="entry name" value="TRAFFICKING PROTEIN PARTICLE COMPLEX SUBUNIT 10"/>
    <property type="match status" value="1"/>
</dbReference>
<dbReference type="PANTHER" id="PTHR13251">
    <property type="entry name" value="EPILEPSY HOLOPROSENCEPHALY CANDIDATE 1/TMEM1"/>
    <property type="match status" value="1"/>
</dbReference>
<evidence type="ECO:0000256" key="2">
    <source>
        <dbReference type="ARBA" id="ARBA00022448"/>
    </source>
</evidence>
<dbReference type="GO" id="GO:0005829">
    <property type="term" value="C:cytosol"/>
    <property type="evidence" value="ECO:0007669"/>
    <property type="project" value="GOC"/>
</dbReference>
<evidence type="ECO:0000256" key="1">
    <source>
        <dbReference type="ARBA" id="ARBA00004555"/>
    </source>
</evidence>
<dbReference type="GO" id="GO:0006891">
    <property type="term" value="P:intra-Golgi vesicle-mediated transport"/>
    <property type="evidence" value="ECO:0007669"/>
    <property type="project" value="TreeGrafter"/>
</dbReference>
<dbReference type="GO" id="GO:1990071">
    <property type="term" value="C:TRAPPII protein complex"/>
    <property type="evidence" value="ECO:0007669"/>
    <property type="project" value="InterPro"/>
</dbReference>
<name>A0A9P6WHM9_9ASCO</name>
<evidence type="ECO:0000259" key="5">
    <source>
        <dbReference type="Pfam" id="PF23036"/>
    </source>
</evidence>
<evidence type="ECO:0000256" key="3">
    <source>
        <dbReference type="ARBA" id="ARBA00023034"/>
    </source>
</evidence>
<dbReference type="InterPro" id="IPR022233">
    <property type="entry name" value="TRAPPC10/Trs130_C"/>
</dbReference>
<dbReference type="Proteomes" id="UP000697127">
    <property type="component" value="Unassembled WGS sequence"/>
</dbReference>
<evidence type="ECO:0000259" key="4">
    <source>
        <dbReference type="Pfam" id="PF12584"/>
    </source>
</evidence>